<evidence type="ECO:0000313" key="4">
    <source>
        <dbReference type="EMBL" id="PIZ62556.1"/>
    </source>
</evidence>
<comment type="similarity">
    <text evidence="1">Belongs to the UDP-glycosyltransferase family.</text>
</comment>
<reference evidence="5" key="1">
    <citation type="submission" date="2017-09" db="EMBL/GenBank/DDBJ databases">
        <title>Depth-based differentiation of microbial function through sediment-hosted aquifers and enrichment of novel symbionts in the deep terrestrial subsurface.</title>
        <authorList>
            <person name="Probst A.J."/>
            <person name="Ladd B."/>
            <person name="Jarett J.K."/>
            <person name="Geller-Mcgrath D.E."/>
            <person name="Sieber C.M.K."/>
            <person name="Emerson J.B."/>
            <person name="Anantharaman K."/>
            <person name="Thomas B.C."/>
            <person name="Malmstrom R."/>
            <person name="Stieglmeier M."/>
            <person name="Klingl A."/>
            <person name="Woyke T."/>
            <person name="Ryan C.M."/>
            <person name="Banfield J.F."/>
        </authorList>
    </citation>
    <scope>NUCLEOTIDE SEQUENCE [LARGE SCALE GENOMIC DNA]</scope>
</reference>
<dbReference type="NCBIfam" id="TIGR01426">
    <property type="entry name" value="MGT"/>
    <property type="match status" value="1"/>
</dbReference>
<keyword evidence="2" id="KW-0328">Glycosyltransferase</keyword>
<evidence type="ECO:0000256" key="1">
    <source>
        <dbReference type="ARBA" id="ARBA00009995"/>
    </source>
</evidence>
<dbReference type="GO" id="GO:0016758">
    <property type="term" value="F:hexosyltransferase activity"/>
    <property type="evidence" value="ECO:0007669"/>
    <property type="project" value="InterPro"/>
</dbReference>
<dbReference type="InterPro" id="IPR050271">
    <property type="entry name" value="UDP-glycosyltransferase"/>
</dbReference>
<dbReference type="EMBL" id="PFOB01000051">
    <property type="protein sequence ID" value="PIZ62556.1"/>
    <property type="molecule type" value="Genomic_DNA"/>
</dbReference>
<dbReference type="CDD" id="cd03784">
    <property type="entry name" value="GT1_Gtf-like"/>
    <property type="match status" value="1"/>
</dbReference>
<dbReference type="PANTHER" id="PTHR48043:SF145">
    <property type="entry name" value="FI06409P-RELATED"/>
    <property type="match status" value="1"/>
</dbReference>
<proteinExistence type="inferred from homology"/>
<protein>
    <recommendedName>
        <fullName evidence="6">Glycosyl transferase</fullName>
    </recommendedName>
</protein>
<dbReference type="Proteomes" id="UP000228503">
    <property type="component" value="Unassembled WGS sequence"/>
</dbReference>
<gene>
    <name evidence="4" type="ORF">COY16_03960</name>
</gene>
<dbReference type="SUPFAM" id="SSF53756">
    <property type="entry name" value="UDP-Glycosyltransferase/glycogen phosphorylase"/>
    <property type="match status" value="1"/>
</dbReference>
<name>A0A2M7TXL5_9BACT</name>
<organism evidence="4 5">
    <name type="scientific">Candidatus Roizmanbacteria bacterium CG_4_10_14_0_2_um_filter_39_13</name>
    <dbReference type="NCBI Taxonomy" id="1974825"/>
    <lineage>
        <taxon>Bacteria</taxon>
        <taxon>Candidatus Roizmaniibacteriota</taxon>
    </lineage>
</organism>
<dbReference type="InterPro" id="IPR002213">
    <property type="entry name" value="UDP_glucos_trans"/>
</dbReference>
<dbReference type="AlphaFoldDB" id="A0A2M7TXL5"/>
<evidence type="ECO:0008006" key="6">
    <source>
        <dbReference type="Google" id="ProtNLM"/>
    </source>
</evidence>
<sequence>MKFIFQTMPAYGHLNPMLGVAEELVNQGHEVLIYNTPEFKEKIEYVGASFRMVQLDDPRITIDNLRVLHSALTIADFSLRATKCLLGPTIAEIGREKPDCLVHDSLSLWGKIAGLKTHIPTVSLVPSMAINTQLIVSQTPLLLDDYVQAFSHPHTFFNIINKFRKSYSKKGLIPPLFFDMFSNVEKLNIIFTSRQFQPLADSFDDSYKFVGPIVYDRNEKQPGVISKKDQPLIYVALGTVYNDSVENYQSIIAALKQIGIESYVSIGKYINPSELGDIPSNVHIAPYYPQLEMLKKASIFISHAGMNSVNESLYFGVPLLMLPIIQEQKINAVRVEQLGAGVYFKKKPIDIPLLIDSVNSLLNESRYAKAAEKVGKALRSSGGAKKAVDHILNYIS</sequence>
<dbReference type="GO" id="GO:0008194">
    <property type="term" value="F:UDP-glycosyltransferase activity"/>
    <property type="evidence" value="ECO:0007669"/>
    <property type="project" value="InterPro"/>
</dbReference>
<dbReference type="InterPro" id="IPR006326">
    <property type="entry name" value="UDPGT_MGT-like"/>
</dbReference>
<dbReference type="FunFam" id="3.40.50.2000:FF:000072">
    <property type="entry name" value="Glycosyl transferase"/>
    <property type="match status" value="1"/>
</dbReference>
<keyword evidence="3" id="KW-0808">Transferase</keyword>
<comment type="caution">
    <text evidence="4">The sequence shown here is derived from an EMBL/GenBank/DDBJ whole genome shotgun (WGS) entry which is preliminary data.</text>
</comment>
<dbReference type="Pfam" id="PF00201">
    <property type="entry name" value="UDPGT"/>
    <property type="match status" value="1"/>
</dbReference>
<accession>A0A2M7TXL5</accession>
<evidence type="ECO:0000313" key="5">
    <source>
        <dbReference type="Proteomes" id="UP000228503"/>
    </source>
</evidence>
<evidence type="ECO:0000256" key="2">
    <source>
        <dbReference type="ARBA" id="ARBA00022676"/>
    </source>
</evidence>
<dbReference type="Gene3D" id="3.40.50.2000">
    <property type="entry name" value="Glycogen Phosphorylase B"/>
    <property type="match status" value="2"/>
</dbReference>
<evidence type="ECO:0000256" key="3">
    <source>
        <dbReference type="ARBA" id="ARBA00022679"/>
    </source>
</evidence>
<dbReference type="PANTHER" id="PTHR48043">
    <property type="entry name" value="EG:EG0003.4 PROTEIN-RELATED"/>
    <property type="match status" value="1"/>
</dbReference>